<keyword evidence="5 6" id="KW-0413">Isomerase</keyword>
<dbReference type="GO" id="GO:0008830">
    <property type="term" value="F:dTDP-4-dehydrorhamnose 3,5-epimerase activity"/>
    <property type="evidence" value="ECO:0007669"/>
    <property type="project" value="UniProtKB-EC"/>
</dbReference>
<dbReference type="InterPro" id="IPR000888">
    <property type="entry name" value="RmlC-like"/>
</dbReference>
<evidence type="ECO:0000256" key="4">
    <source>
        <dbReference type="ARBA" id="ARBA00019595"/>
    </source>
</evidence>
<comment type="function">
    <text evidence="2 5">Catalyzes the epimerization of the C3' and C5'positions of dTDP-6-deoxy-D-xylo-4-hexulose, forming dTDP-6-deoxy-L-lyxo-4-hexulose.</text>
</comment>
<dbReference type="EMBL" id="JBEWLY010000025">
    <property type="protein sequence ID" value="MET1756959.1"/>
    <property type="molecule type" value="Genomic_DNA"/>
</dbReference>
<evidence type="ECO:0000313" key="6">
    <source>
        <dbReference type="EMBL" id="MET1756959.1"/>
    </source>
</evidence>
<organism evidence="6 7">
    <name type="scientific">Novosphingobium kalidii</name>
    <dbReference type="NCBI Taxonomy" id="3230299"/>
    <lineage>
        <taxon>Bacteria</taxon>
        <taxon>Pseudomonadati</taxon>
        <taxon>Pseudomonadota</taxon>
        <taxon>Alphaproteobacteria</taxon>
        <taxon>Sphingomonadales</taxon>
        <taxon>Sphingomonadaceae</taxon>
        <taxon>Novosphingobium</taxon>
    </lineage>
</organism>
<evidence type="ECO:0000256" key="3">
    <source>
        <dbReference type="ARBA" id="ARBA00012098"/>
    </source>
</evidence>
<evidence type="ECO:0000256" key="2">
    <source>
        <dbReference type="ARBA" id="ARBA00001997"/>
    </source>
</evidence>
<comment type="catalytic activity">
    <reaction evidence="1 5">
        <text>dTDP-4-dehydro-6-deoxy-alpha-D-glucose = dTDP-4-dehydro-beta-L-rhamnose</text>
        <dbReference type="Rhea" id="RHEA:16969"/>
        <dbReference type="ChEBI" id="CHEBI:57649"/>
        <dbReference type="ChEBI" id="CHEBI:62830"/>
        <dbReference type="EC" id="5.1.3.13"/>
    </reaction>
</comment>
<comment type="pathway">
    <text evidence="5">Carbohydrate biosynthesis; dTDP-L-rhamnose biosynthesis.</text>
</comment>
<comment type="caution">
    <text evidence="6">The sequence shown here is derived from an EMBL/GenBank/DDBJ whole genome shotgun (WGS) entry which is preliminary data.</text>
</comment>
<dbReference type="NCBIfam" id="TIGR01221">
    <property type="entry name" value="rmlC"/>
    <property type="match status" value="1"/>
</dbReference>
<proteinExistence type="inferred from homology"/>
<dbReference type="RefSeq" id="WP_353985445.1">
    <property type="nucleotide sequence ID" value="NZ_JBEWLY010000025.1"/>
</dbReference>
<comment type="similarity">
    <text evidence="5">Belongs to the dTDP-4-dehydrorhamnose 3,5-epimerase family.</text>
</comment>
<dbReference type="InterPro" id="IPR014710">
    <property type="entry name" value="RmlC-like_jellyroll"/>
</dbReference>
<evidence type="ECO:0000256" key="1">
    <source>
        <dbReference type="ARBA" id="ARBA00001298"/>
    </source>
</evidence>
<dbReference type="InterPro" id="IPR011051">
    <property type="entry name" value="RmlC_Cupin_sf"/>
</dbReference>
<dbReference type="Pfam" id="PF00908">
    <property type="entry name" value="dTDP_sugar_isom"/>
    <property type="match status" value="1"/>
</dbReference>
<keyword evidence="7" id="KW-1185">Reference proteome</keyword>
<reference evidence="6 7" key="1">
    <citation type="submission" date="2024-07" db="EMBL/GenBank/DDBJ databases">
        <title>Novosphingobium kalidii RD2P27.</title>
        <authorList>
            <person name="Sun J.-Q."/>
        </authorList>
    </citation>
    <scope>NUCLEOTIDE SEQUENCE [LARGE SCALE GENOMIC DNA]</scope>
    <source>
        <strain evidence="6 7">RD2P27</strain>
    </source>
</reference>
<dbReference type="CDD" id="cd00438">
    <property type="entry name" value="cupin_RmlC"/>
    <property type="match status" value="1"/>
</dbReference>
<dbReference type="EC" id="5.1.3.13" evidence="3 5"/>
<name>A0ABV2D4Z6_9SPHN</name>
<gene>
    <name evidence="6" type="primary">rfbC</name>
    <name evidence="6" type="ORF">ABVV53_16070</name>
</gene>
<dbReference type="Proteomes" id="UP001548713">
    <property type="component" value="Unassembled WGS sequence"/>
</dbReference>
<dbReference type="SUPFAM" id="SSF51182">
    <property type="entry name" value="RmlC-like cupins"/>
    <property type="match status" value="1"/>
</dbReference>
<evidence type="ECO:0000256" key="5">
    <source>
        <dbReference type="RuleBase" id="RU364069"/>
    </source>
</evidence>
<dbReference type="PANTHER" id="PTHR21047:SF2">
    <property type="entry name" value="THYMIDINE DIPHOSPHO-4-KETO-RHAMNOSE 3,5-EPIMERASE"/>
    <property type="match status" value="1"/>
</dbReference>
<dbReference type="Gene3D" id="2.60.120.10">
    <property type="entry name" value="Jelly Rolls"/>
    <property type="match status" value="1"/>
</dbReference>
<accession>A0ABV2D4Z6</accession>
<sequence>MRFLPTAIAGAFIVEADPREDERGSFARTFCAKLFADQGLPSHYPQCSISVNHKRGTLRGLHYQKEPQAEAKLVRVTRGTVFDVAVDLRTESSTYLQWTAVELNAVQRNALAIPAGCAHGYLTLEDNCELYYHLSKDYAPDLAGGIRWDDPLFAIDWPFAPIVIGARDAAYPSYRQEIVR</sequence>
<protein>
    <recommendedName>
        <fullName evidence="4 5">dTDP-4-dehydrorhamnose 3,5-epimerase</fullName>
        <ecNumber evidence="3 5">5.1.3.13</ecNumber>
    </recommendedName>
    <alternativeName>
        <fullName evidence="5">Thymidine diphospho-4-keto-rhamnose 3,5-epimerase</fullName>
    </alternativeName>
</protein>
<evidence type="ECO:0000313" key="7">
    <source>
        <dbReference type="Proteomes" id="UP001548713"/>
    </source>
</evidence>
<dbReference type="PANTHER" id="PTHR21047">
    <property type="entry name" value="DTDP-6-DEOXY-D-GLUCOSE-3,5 EPIMERASE"/>
    <property type="match status" value="1"/>
</dbReference>
<comment type="subunit">
    <text evidence="5">Homodimer.</text>
</comment>